<evidence type="ECO:0000313" key="3">
    <source>
        <dbReference type="EMBL" id="MBH8594527.1"/>
    </source>
</evidence>
<keyword evidence="1" id="KW-0472">Membrane</keyword>
<sequence>MASEHEWVRQIRKRREQQWRQMNKIRERNLAGNRLGSGSVPWYQASVKQPEETKDRRKPLQSFLNQWIVVMILFLATAAVYSVPSARTAPVKHWISRSLTEEFQFATVLDWYQKYAAGSPALLPAFSGNHEEKKEEQWTVPVSGKIALPFDEKRKGVVLVTPESAKVVASAEGRVQFTGYKEGLGNTIIIQHANGTETWYGWLEDMKVKEKDWVQKGKEIGTVKKMENQSFFYFAIRKNKEFINPAGVIPFD</sequence>
<proteinExistence type="predicted"/>
<dbReference type="EMBL" id="JAECVW010000002">
    <property type="protein sequence ID" value="MBH8594527.1"/>
    <property type="molecule type" value="Genomic_DNA"/>
</dbReference>
<dbReference type="Gene3D" id="2.70.70.10">
    <property type="entry name" value="Glucose Permease (Domain IIA)"/>
    <property type="match status" value="1"/>
</dbReference>
<evidence type="ECO:0000313" key="4">
    <source>
        <dbReference type="Proteomes" id="UP000633619"/>
    </source>
</evidence>
<dbReference type="RefSeq" id="WP_181731766.1">
    <property type="nucleotide sequence ID" value="NZ_JACEIR010000003.1"/>
</dbReference>
<comment type="caution">
    <text evidence="3">The sequence shown here is derived from an EMBL/GenBank/DDBJ whole genome shotgun (WGS) entry which is preliminary data.</text>
</comment>
<keyword evidence="4" id="KW-1185">Reference proteome</keyword>
<feature type="transmembrane region" description="Helical" evidence="1">
    <location>
        <begin position="63"/>
        <end position="83"/>
    </location>
</feature>
<dbReference type="AlphaFoldDB" id="A0A8I1A2V4"/>
<dbReference type="Proteomes" id="UP000633619">
    <property type="component" value="Unassembled WGS sequence"/>
</dbReference>
<evidence type="ECO:0000259" key="2">
    <source>
        <dbReference type="Pfam" id="PF01551"/>
    </source>
</evidence>
<feature type="domain" description="M23ase beta-sheet core" evidence="2">
    <location>
        <begin position="153"/>
        <end position="245"/>
    </location>
</feature>
<dbReference type="PANTHER" id="PTHR21666:SF274">
    <property type="entry name" value="STAGE IV SPORULATION PROTEIN FA"/>
    <property type="match status" value="1"/>
</dbReference>
<dbReference type="Pfam" id="PF01551">
    <property type="entry name" value="Peptidase_M23"/>
    <property type="match status" value="1"/>
</dbReference>
<dbReference type="CDD" id="cd12797">
    <property type="entry name" value="M23_peptidase"/>
    <property type="match status" value="1"/>
</dbReference>
<keyword evidence="1" id="KW-1133">Transmembrane helix</keyword>
<dbReference type="SUPFAM" id="SSF51261">
    <property type="entry name" value="Duplicated hybrid motif"/>
    <property type="match status" value="1"/>
</dbReference>
<dbReference type="InterPro" id="IPR050570">
    <property type="entry name" value="Cell_wall_metabolism_enzyme"/>
</dbReference>
<keyword evidence="1" id="KW-0812">Transmembrane</keyword>
<dbReference type="InterPro" id="IPR011055">
    <property type="entry name" value="Dup_hybrid_motif"/>
</dbReference>
<accession>A0A8I1A2V4</accession>
<evidence type="ECO:0000256" key="1">
    <source>
        <dbReference type="SAM" id="Phobius"/>
    </source>
</evidence>
<reference evidence="3 4" key="1">
    <citation type="submission" date="2020-12" db="EMBL/GenBank/DDBJ databases">
        <title>WGS of Thermoactinomyces spp.</title>
        <authorList>
            <person name="Cheng K."/>
        </authorList>
    </citation>
    <scope>NUCLEOTIDE SEQUENCE [LARGE SCALE GENOMIC DNA]</scope>
    <source>
        <strain evidence="4">CICC 10671\DSM 43846</strain>
    </source>
</reference>
<protein>
    <submittedName>
        <fullName evidence="3">M23 family metallopeptidase</fullName>
    </submittedName>
</protein>
<name>A0A8I1A2V4_THEIN</name>
<gene>
    <name evidence="3" type="ORF">I8U20_04190</name>
</gene>
<dbReference type="PANTHER" id="PTHR21666">
    <property type="entry name" value="PEPTIDASE-RELATED"/>
    <property type="match status" value="1"/>
</dbReference>
<organism evidence="3 4">
    <name type="scientific">Thermoactinomyces intermedius</name>
    <dbReference type="NCBI Taxonomy" id="2024"/>
    <lineage>
        <taxon>Bacteria</taxon>
        <taxon>Bacillati</taxon>
        <taxon>Bacillota</taxon>
        <taxon>Bacilli</taxon>
        <taxon>Bacillales</taxon>
        <taxon>Thermoactinomycetaceae</taxon>
        <taxon>Thermoactinomyces</taxon>
    </lineage>
</organism>
<dbReference type="InterPro" id="IPR016047">
    <property type="entry name" value="M23ase_b-sheet_dom"/>
</dbReference>
<dbReference type="GO" id="GO:0004222">
    <property type="term" value="F:metalloendopeptidase activity"/>
    <property type="evidence" value="ECO:0007669"/>
    <property type="project" value="TreeGrafter"/>
</dbReference>